<dbReference type="InterPro" id="IPR004875">
    <property type="entry name" value="DDE_SF_endonuclease_dom"/>
</dbReference>
<evidence type="ECO:0000313" key="2">
    <source>
        <dbReference type="EMBL" id="KIK73693.1"/>
    </source>
</evidence>
<dbReference type="Proteomes" id="UP000054538">
    <property type="component" value="Unassembled WGS sequence"/>
</dbReference>
<evidence type="ECO:0000259" key="1">
    <source>
        <dbReference type="Pfam" id="PF03184"/>
    </source>
</evidence>
<sequence length="134" mass="15447">MKFIFWTENTEHYCLHCDNLELVSILECINAAGTTMPPCFLTNINYLTRIAMSPNGWTNQVLCEEWFRDTFVPNTLACCVNEKPIVLNVDRHDSHETDNLKAIAYEYDIIIIRFPSKMTHKTQPLDIGIFSSVS</sequence>
<keyword evidence="3" id="KW-1185">Reference proteome</keyword>
<dbReference type="EMBL" id="KN829506">
    <property type="protein sequence ID" value="KIK73693.1"/>
    <property type="molecule type" value="Genomic_DNA"/>
</dbReference>
<dbReference type="PANTHER" id="PTHR19303:SF57">
    <property type="entry name" value="HTH CENPB-TYPE DOMAIN-CONTAINING PROTEIN"/>
    <property type="match status" value="1"/>
</dbReference>
<feature type="domain" description="DDE-1" evidence="1">
    <location>
        <begin position="49"/>
        <end position="132"/>
    </location>
</feature>
<proteinExistence type="predicted"/>
<dbReference type="PANTHER" id="PTHR19303">
    <property type="entry name" value="TRANSPOSON"/>
    <property type="match status" value="1"/>
</dbReference>
<dbReference type="InParanoid" id="A0A0D0CDP6"/>
<reference evidence="3" key="2">
    <citation type="submission" date="2015-01" db="EMBL/GenBank/DDBJ databases">
        <title>Evolutionary Origins and Diversification of the Mycorrhizal Mutualists.</title>
        <authorList>
            <consortium name="DOE Joint Genome Institute"/>
            <consortium name="Mycorrhizal Genomics Consortium"/>
            <person name="Kohler A."/>
            <person name="Kuo A."/>
            <person name="Nagy L.G."/>
            <person name="Floudas D."/>
            <person name="Copeland A."/>
            <person name="Barry K.W."/>
            <person name="Cichocki N."/>
            <person name="Veneault-Fourrey C."/>
            <person name="LaButti K."/>
            <person name="Lindquist E.A."/>
            <person name="Lipzen A."/>
            <person name="Lundell T."/>
            <person name="Morin E."/>
            <person name="Murat C."/>
            <person name="Riley R."/>
            <person name="Ohm R."/>
            <person name="Sun H."/>
            <person name="Tunlid A."/>
            <person name="Henrissat B."/>
            <person name="Grigoriev I.V."/>
            <person name="Hibbett D.S."/>
            <person name="Martin F."/>
        </authorList>
    </citation>
    <scope>NUCLEOTIDE SEQUENCE [LARGE SCALE GENOMIC DNA]</scope>
    <source>
        <strain evidence="3">Ve08.2h10</strain>
    </source>
</reference>
<dbReference type="InterPro" id="IPR050863">
    <property type="entry name" value="CenT-Element_Derived"/>
</dbReference>
<dbReference type="OrthoDB" id="3265672at2759"/>
<protein>
    <recommendedName>
        <fullName evidence="1">DDE-1 domain-containing protein</fullName>
    </recommendedName>
</protein>
<dbReference type="GO" id="GO:0003677">
    <property type="term" value="F:DNA binding"/>
    <property type="evidence" value="ECO:0007669"/>
    <property type="project" value="TreeGrafter"/>
</dbReference>
<dbReference type="STRING" id="930991.A0A0D0CDP6"/>
<dbReference type="AlphaFoldDB" id="A0A0D0CDP6"/>
<dbReference type="HOGENOM" id="CLU_013929_2_0_1"/>
<dbReference type="Pfam" id="PF03184">
    <property type="entry name" value="DDE_1"/>
    <property type="match status" value="1"/>
</dbReference>
<reference evidence="2 3" key="1">
    <citation type="submission" date="2014-04" db="EMBL/GenBank/DDBJ databases">
        <authorList>
            <consortium name="DOE Joint Genome Institute"/>
            <person name="Kuo A."/>
            <person name="Kohler A."/>
            <person name="Jargeat P."/>
            <person name="Nagy L.G."/>
            <person name="Floudas D."/>
            <person name="Copeland A."/>
            <person name="Barry K.W."/>
            <person name="Cichocki N."/>
            <person name="Veneault-Fourrey C."/>
            <person name="LaButti K."/>
            <person name="Lindquist E.A."/>
            <person name="Lipzen A."/>
            <person name="Lundell T."/>
            <person name="Morin E."/>
            <person name="Murat C."/>
            <person name="Sun H."/>
            <person name="Tunlid A."/>
            <person name="Henrissat B."/>
            <person name="Grigoriev I.V."/>
            <person name="Hibbett D.S."/>
            <person name="Martin F."/>
            <person name="Nordberg H.P."/>
            <person name="Cantor M.N."/>
            <person name="Hua S.X."/>
        </authorList>
    </citation>
    <scope>NUCLEOTIDE SEQUENCE [LARGE SCALE GENOMIC DNA]</scope>
    <source>
        <strain evidence="2 3">Ve08.2h10</strain>
    </source>
</reference>
<accession>A0A0D0CDP6</accession>
<evidence type="ECO:0000313" key="3">
    <source>
        <dbReference type="Proteomes" id="UP000054538"/>
    </source>
</evidence>
<name>A0A0D0CDP6_9AGAM</name>
<gene>
    <name evidence="2" type="ORF">PAXRUDRAFT_177733</name>
</gene>
<dbReference type="GO" id="GO:0005634">
    <property type="term" value="C:nucleus"/>
    <property type="evidence" value="ECO:0007669"/>
    <property type="project" value="TreeGrafter"/>
</dbReference>
<organism evidence="2 3">
    <name type="scientific">Paxillus rubicundulus Ve08.2h10</name>
    <dbReference type="NCBI Taxonomy" id="930991"/>
    <lineage>
        <taxon>Eukaryota</taxon>
        <taxon>Fungi</taxon>
        <taxon>Dikarya</taxon>
        <taxon>Basidiomycota</taxon>
        <taxon>Agaricomycotina</taxon>
        <taxon>Agaricomycetes</taxon>
        <taxon>Agaricomycetidae</taxon>
        <taxon>Boletales</taxon>
        <taxon>Paxilineae</taxon>
        <taxon>Paxillaceae</taxon>
        <taxon>Paxillus</taxon>
    </lineage>
</organism>